<dbReference type="Proteomes" id="UP001589532">
    <property type="component" value="Unassembled WGS sequence"/>
</dbReference>
<keyword evidence="2" id="KW-1185">Reference proteome</keyword>
<organism evidence="1 2">
    <name type="scientific">Nonomuraea helvata</name>
    <dbReference type="NCBI Taxonomy" id="37484"/>
    <lineage>
        <taxon>Bacteria</taxon>
        <taxon>Bacillati</taxon>
        <taxon>Actinomycetota</taxon>
        <taxon>Actinomycetes</taxon>
        <taxon>Streptosporangiales</taxon>
        <taxon>Streptosporangiaceae</taxon>
        <taxon>Nonomuraea</taxon>
    </lineage>
</organism>
<gene>
    <name evidence="1" type="ORF">ACFFSA_15370</name>
</gene>
<dbReference type="EMBL" id="JBHMBW010000012">
    <property type="protein sequence ID" value="MFB9624464.1"/>
    <property type="molecule type" value="Genomic_DNA"/>
</dbReference>
<protein>
    <recommendedName>
        <fullName evidence="3">DUF4351 domain-containing protein</fullName>
    </recommendedName>
</protein>
<dbReference type="PANTHER" id="PTHR34613">
    <property type="entry name" value="SLL0800 PROTEIN"/>
    <property type="match status" value="1"/>
</dbReference>
<accession>A0ABV5RYF1</accession>
<evidence type="ECO:0008006" key="3">
    <source>
        <dbReference type="Google" id="ProtNLM"/>
    </source>
</evidence>
<name>A0ABV5RYF1_9ACTN</name>
<comment type="caution">
    <text evidence="1">The sequence shown here is derived from an EMBL/GenBank/DDBJ whole genome shotgun (WGS) entry which is preliminary data.</text>
</comment>
<proteinExistence type="predicted"/>
<dbReference type="PANTHER" id="PTHR34613:SF1">
    <property type="entry name" value="SLL6017 PROTEIN"/>
    <property type="match status" value="1"/>
</dbReference>
<reference evidence="1 2" key="1">
    <citation type="submission" date="2024-09" db="EMBL/GenBank/DDBJ databases">
        <authorList>
            <person name="Sun Q."/>
            <person name="Mori K."/>
        </authorList>
    </citation>
    <scope>NUCLEOTIDE SEQUENCE [LARGE SCALE GENOMIC DNA]</scope>
    <source>
        <strain evidence="1 2">JCM 3143</strain>
    </source>
</reference>
<evidence type="ECO:0000313" key="1">
    <source>
        <dbReference type="EMBL" id="MFB9624464.1"/>
    </source>
</evidence>
<dbReference type="RefSeq" id="WP_344985516.1">
    <property type="nucleotide sequence ID" value="NZ_BAAAXV010000001.1"/>
</dbReference>
<evidence type="ECO:0000313" key="2">
    <source>
        <dbReference type="Proteomes" id="UP001589532"/>
    </source>
</evidence>
<sequence length="315" mass="35458">MPSPRHDALLRLVRDHLDLPIRLLREVGGIELPTGAPLWVGPGDLRDRISREMHADTVVFGGPPQDRWFSTIVEVETEMSEQKLRQTVEAAEMLRLETRKPVYVIFITPDPCAARFTSQVEIHSGCLTVIMRPVIVGPDRIPVLTDPEQMAADLLTAALSVMAHGHLPKVTEAFIKLLDDLPADDAASLFGYTIDMAPPQARRLLEETVTIYIPEHSPWAQNLYRKGEAAGREEGREEGWKEGWRLGDTQGRIREKVASVFTVLRFRSIDIPPERHMQIATCTDLALLEVWLRRALEATHIDDLFDDGSEPEPQS</sequence>